<dbReference type="PANTHER" id="PTHR43493:SF5">
    <property type="entry name" value="DNA GYRASE SUBUNIT A, CHLOROPLASTIC_MITOCHONDRIAL"/>
    <property type="match status" value="1"/>
</dbReference>
<dbReference type="STRING" id="86105.NF27_EY00950"/>
<keyword evidence="4 8" id="KW-0067">ATP-binding</keyword>
<organism evidence="11 12">
    <name type="scientific">Candidatus Jidaibacter acanthamoebae</name>
    <dbReference type="NCBI Taxonomy" id="86105"/>
    <lineage>
        <taxon>Bacteria</taxon>
        <taxon>Pseudomonadati</taxon>
        <taxon>Pseudomonadota</taxon>
        <taxon>Alphaproteobacteria</taxon>
        <taxon>Rickettsiales</taxon>
        <taxon>Candidatus Midichloriaceae</taxon>
        <taxon>Candidatus Jidaibacter</taxon>
    </lineage>
</organism>
<dbReference type="EMBL" id="JSWE01000124">
    <property type="protein sequence ID" value="KIE04999.1"/>
    <property type="molecule type" value="Genomic_DNA"/>
</dbReference>
<keyword evidence="12" id="KW-1185">Reference proteome</keyword>
<dbReference type="GO" id="GO:0005737">
    <property type="term" value="C:cytoplasm"/>
    <property type="evidence" value="ECO:0007669"/>
    <property type="project" value="UniProtKB-SubCell"/>
</dbReference>
<dbReference type="FunFam" id="3.90.199.10:FF:000001">
    <property type="entry name" value="DNA gyrase subunit A"/>
    <property type="match status" value="1"/>
</dbReference>
<dbReference type="NCBIfam" id="TIGR01063">
    <property type="entry name" value="gyrA"/>
    <property type="match status" value="1"/>
</dbReference>
<dbReference type="NCBIfam" id="NF004044">
    <property type="entry name" value="PRK05561.1"/>
    <property type="match status" value="1"/>
</dbReference>
<evidence type="ECO:0000256" key="8">
    <source>
        <dbReference type="HAMAP-Rule" id="MF_01897"/>
    </source>
</evidence>
<dbReference type="SMART" id="SM00434">
    <property type="entry name" value="TOP4c"/>
    <property type="match status" value="1"/>
</dbReference>
<dbReference type="Proteomes" id="UP000031258">
    <property type="component" value="Unassembled WGS sequence"/>
</dbReference>
<dbReference type="PATRIC" id="fig|86105.3.peg.1161"/>
<evidence type="ECO:0000256" key="7">
    <source>
        <dbReference type="ARBA" id="ARBA00023235"/>
    </source>
</evidence>
<dbReference type="EC" id="5.6.2.2" evidence="8"/>
<evidence type="ECO:0000256" key="4">
    <source>
        <dbReference type="ARBA" id="ARBA00022840"/>
    </source>
</evidence>
<accession>A0A0C1QHL9</accession>
<dbReference type="Gene3D" id="2.120.10.90">
    <property type="entry name" value="DNA gyrase/topoisomerase IV, subunit A, C-terminal"/>
    <property type="match status" value="1"/>
</dbReference>
<evidence type="ECO:0000256" key="1">
    <source>
        <dbReference type="ARBA" id="ARBA00000185"/>
    </source>
</evidence>
<dbReference type="HAMAP" id="MF_01897">
    <property type="entry name" value="GyrA"/>
    <property type="match status" value="1"/>
</dbReference>
<feature type="short sequence motif" description="GyrA-box" evidence="8">
    <location>
        <begin position="555"/>
        <end position="561"/>
    </location>
</feature>
<evidence type="ECO:0000256" key="2">
    <source>
        <dbReference type="ARBA" id="ARBA00008263"/>
    </source>
</evidence>
<dbReference type="InterPro" id="IPR013758">
    <property type="entry name" value="Topo_IIA_A/C_ab"/>
</dbReference>
<reference evidence="11 12" key="1">
    <citation type="submission" date="2014-11" db="EMBL/GenBank/DDBJ databases">
        <title>A Rickettsiales Symbiont of Amoebae With Ancient Features.</title>
        <authorList>
            <person name="Schulz F."/>
            <person name="Martijn J."/>
            <person name="Wascher F."/>
            <person name="Kostanjsek R."/>
            <person name="Ettema T.J."/>
            <person name="Horn M."/>
        </authorList>
    </citation>
    <scope>NUCLEOTIDE SEQUENCE [LARGE SCALE GENOMIC DNA]</scope>
    <source>
        <strain evidence="11 12">UWC36</strain>
    </source>
</reference>
<evidence type="ECO:0000256" key="3">
    <source>
        <dbReference type="ARBA" id="ARBA00022741"/>
    </source>
</evidence>
<comment type="miscellaneous">
    <text evidence="8">Few gyrases are as efficient as E.coli at forming negative supercoils. Not all organisms have 2 type II topoisomerases; in organisms with a single type II topoisomerase this enzyme also has to decatenate newly replicated chromosomes.</text>
</comment>
<comment type="catalytic activity">
    <reaction evidence="1 8 9">
        <text>ATP-dependent breakage, passage and rejoining of double-stranded DNA.</text>
        <dbReference type="EC" id="5.6.2.2"/>
    </reaction>
</comment>
<dbReference type="SUPFAM" id="SSF101904">
    <property type="entry name" value="GyrA/ParC C-terminal domain-like"/>
    <property type="match status" value="1"/>
</dbReference>
<dbReference type="Gene3D" id="3.30.1360.40">
    <property type="match status" value="1"/>
</dbReference>
<evidence type="ECO:0000313" key="11">
    <source>
        <dbReference type="EMBL" id="KIE04999.1"/>
    </source>
</evidence>
<sequence>MSKGENLNLEFFNVLPVKIEDEMRKSYLDYAMSVIVSRALPDARDGLKPVHRRILFSMYEMSNFHDKPYKKSARIVGDVIGKYHPHGNDSIYLALVRMAQDFSLRIPLIDGQGNFGSMDGDSPAQMRYTEVRLAKISSAILNDIDKGTVDFQDNYDGSEKEPRVLPTRFPNLLVNGTNGIAVGMATNIPTHNLGEVIDACCAYIENPEITAEELTAYVPGPDFPTGGLILGREKAKKALMTGRGSVIVRGKTEFEEIGGRQAIIINEIPYQVNKAELVKHIEHLTKEKIIEGIYELRDESNKLGVRVVIELKKDVVSNVILKQLYKFTELQSSFAYNTLALNKGIPIVMSIRDIIAAFVEFREEVVARRTSFLLSKARDKAHVLIGLYLAVSNIDEVIALIKASPDAAAAKVRLMERSWQAQMVESLLSLVDDYRNNLVNGTCYFTEEQAKAILEMRLQRLTGLEKEKIENELKELAAEIKEYLSILSSREKLYAIILTELAEVKQQFATPRKTDFELNEAEVDIEDLIQKEEMVVTLTLTGYVKRVPLNAYRSQKRGGKGRSALSMHDEDLTTDIIASNTHTTLLFFSDIGKVYKTKVYQLPLGTPQSKGRALVNLFPLSDGEKINNIMAFPEDKSTWDQLNIMFSTSNGNIRRNSLLDFVNIQSNGKIAIKLDDNDKLIGVAVCESHDHMLLSTRMGKSIRFPVDSVRVFKSRSSDGVRGIRLAREGDAVISLSVLKGAEIGMEKRDEFLKISENIRMMIAANPEDQSAINKLNRYTFEKLTKEEAVELAKNEEYILAITENGYGKRTSAYEYRITDRGGQGVLNINTSKRNGSVVASFPVHEDEQIILITNRGTLIRTRVHDIRITGRNAMGVKIFDVKEAEKVISVTRVYEAEEEAEIIAEAVSGNVNADGSSDSAPLLITE</sequence>
<gene>
    <name evidence="11" type="primary">gyrA_2</name>
    <name evidence="8" type="synonym">gyrA</name>
    <name evidence="11" type="ORF">NF27_EY00950</name>
</gene>
<dbReference type="Pfam" id="PF00521">
    <property type="entry name" value="DNA_topoisoIV"/>
    <property type="match status" value="1"/>
</dbReference>
<evidence type="ECO:0000256" key="5">
    <source>
        <dbReference type="ARBA" id="ARBA00023029"/>
    </source>
</evidence>
<feature type="domain" description="Topo IIA-type catalytic" evidence="10">
    <location>
        <begin position="40"/>
        <end position="528"/>
    </location>
</feature>
<dbReference type="InterPro" id="IPR035516">
    <property type="entry name" value="Gyrase/topoIV_suA_C"/>
</dbReference>
<dbReference type="PROSITE" id="PS52040">
    <property type="entry name" value="TOPO_IIA"/>
    <property type="match status" value="1"/>
</dbReference>
<keyword evidence="6 8" id="KW-0238">DNA-binding</keyword>
<evidence type="ECO:0000256" key="9">
    <source>
        <dbReference type="PROSITE-ProRule" id="PRU01384"/>
    </source>
</evidence>
<comment type="function">
    <text evidence="8">A type II topoisomerase that negatively supercoils closed circular double-stranded (ds) DNA in an ATP-dependent manner to modulate DNA topology and maintain chromosomes in an underwound state. Negative supercoiling favors strand separation, and DNA replication, transcription, recombination and repair, all of which involve strand separation. Also able to catalyze the interconversion of other topological isomers of dsDNA rings, including catenanes and knotted rings. Type II topoisomerases break and join 2 DNA strands simultaneously in an ATP-dependent manner.</text>
</comment>
<dbReference type="InterPro" id="IPR006691">
    <property type="entry name" value="GyrA/parC_rep"/>
</dbReference>
<dbReference type="InterPro" id="IPR002205">
    <property type="entry name" value="Topo_IIA_dom_A"/>
</dbReference>
<dbReference type="FunFam" id="1.10.268.10:FF:000001">
    <property type="entry name" value="DNA gyrase subunit A"/>
    <property type="match status" value="1"/>
</dbReference>
<dbReference type="GO" id="GO:0005524">
    <property type="term" value="F:ATP binding"/>
    <property type="evidence" value="ECO:0007669"/>
    <property type="project" value="UniProtKB-UniRule"/>
</dbReference>
<dbReference type="GO" id="GO:0006261">
    <property type="term" value="P:DNA-templated DNA replication"/>
    <property type="evidence" value="ECO:0007669"/>
    <property type="project" value="UniProtKB-UniRule"/>
</dbReference>
<proteinExistence type="inferred from homology"/>
<dbReference type="AlphaFoldDB" id="A0A0C1QHL9"/>
<comment type="caution">
    <text evidence="11">The sequence shown here is derived from an EMBL/GenBank/DDBJ whole genome shotgun (WGS) entry which is preliminary data.</text>
</comment>
<keyword evidence="7 8" id="KW-0413">Isomerase</keyword>
<comment type="similarity">
    <text evidence="2 8">Belongs to the type II topoisomerase GyrA/ParC subunit family.</text>
</comment>
<dbReference type="InterPro" id="IPR013760">
    <property type="entry name" value="Topo_IIA-like_dom_sf"/>
</dbReference>
<dbReference type="NCBIfam" id="NF004043">
    <property type="entry name" value="PRK05560.1"/>
    <property type="match status" value="1"/>
</dbReference>
<evidence type="ECO:0000313" key="12">
    <source>
        <dbReference type="Proteomes" id="UP000031258"/>
    </source>
</evidence>
<protein>
    <recommendedName>
        <fullName evidence="8">DNA gyrase subunit A</fullName>
        <ecNumber evidence="8">5.6.2.2</ecNumber>
    </recommendedName>
</protein>
<dbReference type="PANTHER" id="PTHR43493">
    <property type="entry name" value="DNA GYRASE/TOPOISOMERASE SUBUNIT A"/>
    <property type="match status" value="1"/>
</dbReference>
<evidence type="ECO:0000259" key="10">
    <source>
        <dbReference type="PROSITE" id="PS52040"/>
    </source>
</evidence>
<keyword evidence="3 8" id="KW-0547">Nucleotide-binding</keyword>
<comment type="subunit">
    <text evidence="8">Heterotetramer, composed of two GyrA and two GyrB chains. In the heterotetramer, GyrA contains the active site tyrosine that forms a transient covalent intermediate with DNA, while GyrB binds cofactors and catalyzes ATP hydrolysis.</text>
</comment>
<feature type="active site" description="O-(5'-phospho-DNA)-tyrosine intermediate" evidence="8 9">
    <location>
        <position position="128"/>
    </location>
</feature>
<dbReference type="GO" id="GO:0006265">
    <property type="term" value="P:DNA topological change"/>
    <property type="evidence" value="ECO:0007669"/>
    <property type="project" value="UniProtKB-UniRule"/>
</dbReference>
<dbReference type="InterPro" id="IPR050220">
    <property type="entry name" value="Type_II_DNA_Topoisomerases"/>
</dbReference>
<dbReference type="Gene3D" id="3.90.199.10">
    <property type="entry name" value="Topoisomerase II, domain 5"/>
    <property type="match status" value="1"/>
</dbReference>
<dbReference type="InterPro" id="IPR013757">
    <property type="entry name" value="Topo_IIA_A_a_sf"/>
</dbReference>
<dbReference type="GO" id="GO:0034335">
    <property type="term" value="F:DNA negative supercoiling activity"/>
    <property type="evidence" value="ECO:0007669"/>
    <property type="project" value="UniProtKB-ARBA"/>
</dbReference>
<evidence type="ECO:0000256" key="6">
    <source>
        <dbReference type="ARBA" id="ARBA00023125"/>
    </source>
</evidence>
<dbReference type="InterPro" id="IPR005743">
    <property type="entry name" value="GyrA"/>
</dbReference>
<keyword evidence="5 8" id="KW-0799">Topoisomerase</keyword>
<dbReference type="SUPFAM" id="SSF56719">
    <property type="entry name" value="Type II DNA topoisomerase"/>
    <property type="match status" value="1"/>
</dbReference>
<name>A0A0C1QHL9_9RICK</name>
<comment type="subcellular location">
    <subcellularLocation>
        <location evidence="8">Cytoplasm</location>
    </subcellularLocation>
</comment>
<keyword evidence="8" id="KW-0963">Cytoplasm</keyword>
<dbReference type="GO" id="GO:0009330">
    <property type="term" value="C:DNA topoisomerase type II (double strand cut, ATP-hydrolyzing) complex"/>
    <property type="evidence" value="ECO:0007669"/>
    <property type="project" value="TreeGrafter"/>
</dbReference>
<dbReference type="FunFam" id="3.30.1360.40:FF:000002">
    <property type="entry name" value="DNA gyrase subunit A"/>
    <property type="match status" value="1"/>
</dbReference>
<dbReference type="GO" id="GO:0005694">
    <property type="term" value="C:chromosome"/>
    <property type="evidence" value="ECO:0007669"/>
    <property type="project" value="InterPro"/>
</dbReference>
<dbReference type="Gene3D" id="1.10.268.10">
    <property type="entry name" value="Topoisomerase, domain 3"/>
    <property type="match status" value="1"/>
</dbReference>
<dbReference type="RefSeq" id="WP_275574613.1">
    <property type="nucleotide sequence ID" value="NZ_JSWE01000124.1"/>
</dbReference>
<dbReference type="CDD" id="cd00187">
    <property type="entry name" value="TOP4c"/>
    <property type="match status" value="1"/>
</dbReference>
<dbReference type="Pfam" id="PF03989">
    <property type="entry name" value="DNA_gyraseA_C"/>
    <property type="match status" value="6"/>
</dbReference>
<dbReference type="GO" id="GO:0003677">
    <property type="term" value="F:DNA binding"/>
    <property type="evidence" value="ECO:0007669"/>
    <property type="project" value="UniProtKB-UniRule"/>
</dbReference>